<keyword evidence="5" id="KW-1015">Disulfide bond</keyword>
<dbReference type="Gene3D" id="2.40.10.10">
    <property type="entry name" value="Trypsin-like serine proteases"/>
    <property type="match status" value="2"/>
</dbReference>
<dbReference type="PANTHER" id="PTHR24276">
    <property type="entry name" value="POLYSERASE-RELATED"/>
    <property type="match status" value="1"/>
</dbReference>
<keyword evidence="7" id="KW-1185">Reference proteome</keyword>
<dbReference type="OrthoDB" id="6755574at2759"/>
<dbReference type="CDD" id="cd00190">
    <property type="entry name" value="Tryp_SPc"/>
    <property type="match status" value="1"/>
</dbReference>
<dbReference type="Proteomes" id="UP000694866">
    <property type="component" value="Unplaced"/>
</dbReference>
<dbReference type="RefSeq" id="XP_011299244.1">
    <property type="nucleotide sequence ID" value="XM_011300942.1"/>
</dbReference>
<accession>A0A9R1SY27</accession>
<gene>
    <name evidence="8" type="primary">LOC105264210</name>
</gene>
<evidence type="ECO:0000313" key="8">
    <source>
        <dbReference type="RefSeq" id="XP_011299244.1"/>
    </source>
</evidence>
<keyword evidence="2" id="KW-0645">Protease</keyword>
<reference evidence="8" key="1">
    <citation type="submission" date="2025-08" db="UniProtKB">
        <authorList>
            <consortium name="RefSeq"/>
        </authorList>
    </citation>
    <scope>IDENTIFICATION</scope>
    <source>
        <strain evidence="8">USDA-PBARC FA_bdor</strain>
        <tissue evidence="8">Whole organism</tissue>
    </source>
</reference>
<dbReference type="AlphaFoldDB" id="A0A9R1SY27"/>
<evidence type="ECO:0000256" key="4">
    <source>
        <dbReference type="ARBA" id="ARBA00022825"/>
    </source>
</evidence>
<dbReference type="InterPro" id="IPR018114">
    <property type="entry name" value="TRYPSIN_HIS"/>
</dbReference>
<dbReference type="SMART" id="SM00020">
    <property type="entry name" value="Tryp_SPc"/>
    <property type="match status" value="1"/>
</dbReference>
<organism evidence="7 8">
    <name type="scientific">Fopius arisanus</name>
    <dbReference type="NCBI Taxonomy" id="64838"/>
    <lineage>
        <taxon>Eukaryota</taxon>
        <taxon>Metazoa</taxon>
        <taxon>Ecdysozoa</taxon>
        <taxon>Arthropoda</taxon>
        <taxon>Hexapoda</taxon>
        <taxon>Insecta</taxon>
        <taxon>Pterygota</taxon>
        <taxon>Neoptera</taxon>
        <taxon>Endopterygota</taxon>
        <taxon>Hymenoptera</taxon>
        <taxon>Apocrita</taxon>
        <taxon>Ichneumonoidea</taxon>
        <taxon>Braconidae</taxon>
        <taxon>Opiinae</taxon>
        <taxon>Fopius</taxon>
    </lineage>
</organism>
<dbReference type="GeneID" id="105264210"/>
<dbReference type="PRINTS" id="PR00722">
    <property type="entry name" value="CHYMOTRYPSIN"/>
</dbReference>
<evidence type="ECO:0000259" key="6">
    <source>
        <dbReference type="PROSITE" id="PS50240"/>
    </source>
</evidence>
<evidence type="ECO:0000256" key="1">
    <source>
        <dbReference type="ARBA" id="ARBA00007664"/>
    </source>
</evidence>
<feature type="domain" description="Peptidase S1" evidence="6">
    <location>
        <begin position="1"/>
        <end position="223"/>
    </location>
</feature>
<dbReference type="InterPro" id="IPR043504">
    <property type="entry name" value="Peptidase_S1_PA_chymotrypsin"/>
</dbReference>
<dbReference type="InterPro" id="IPR009003">
    <property type="entry name" value="Peptidase_S1_PA"/>
</dbReference>
<name>A0A9R1SY27_9HYME</name>
<dbReference type="PANTHER" id="PTHR24276:SF96">
    <property type="entry name" value="PEPTIDASE S1 DOMAIN-CONTAINING PROTEIN"/>
    <property type="match status" value="1"/>
</dbReference>
<evidence type="ECO:0000256" key="5">
    <source>
        <dbReference type="ARBA" id="ARBA00023157"/>
    </source>
</evidence>
<dbReference type="GO" id="GO:0004252">
    <property type="term" value="F:serine-type endopeptidase activity"/>
    <property type="evidence" value="ECO:0007669"/>
    <property type="project" value="InterPro"/>
</dbReference>
<proteinExistence type="inferred from homology"/>
<evidence type="ECO:0000256" key="2">
    <source>
        <dbReference type="ARBA" id="ARBA00022670"/>
    </source>
</evidence>
<comment type="similarity">
    <text evidence="1">Belongs to the peptidase S1 family.</text>
</comment>
<dbReference type="InterPro" id="IPR001314">
    <property type="entry name" value="Peptidase_S1A"/>
</dbReference>
<dbReference type="Pfam" id="PF00089">
    <property type="entry name" value="Trypsin"/>
    <property type="match status" value="1"/>
</dbReference>
<dbReference type="KEGG" id="fas:105264210"/>
<dbReference type="InterPro" id="IPR050430">
    <property type="entry name" value="Peptidase_S1"/>
</dbReference>
<evidence type="ECO:0000256" key="3">
    <source>
        <dbReference type="ARBA" id="ARBA00022801"/>
    </source>
</evidence>
<keyword evidence="3" id="KW-0378">Hydrolase</keyword>
<protein>
    <submittedName>
        <fullName evidence="8">Chymotrypsin-2-like</fullName>
    </submittedName>
</protein>
<keyword evidence="4" id="KW-0720">Serine protease</keyword>
<dbReference type="GO" id="GO:0006508">
    <property type="term" value="P:proteolysis"/>
    <property type="evidence" value="ECO:0007669"/>
    <property type="project" value="UniProtKB-KW"/>
</dbReference>
<dbReference type="InterPro" id="IPR001254">
    <property type="entry name" value="Trypsin_dom"/>
</dbReference>
<dbReference type="PROSITE" id="PS50240">
    <property type="entry name" value="TRYPSIN_DOM"/>
    <property type="match status" value="1"/>
</dbReference>
<evidence type="ECO:0000313" key="7">
    <source>
        <dbReference type="Proteomes" id="UP000694866"/>
    </source>
</evidence>
<dbReference type="PROSITE" id="PS00134">
    <property type="entry name" value="TRYPSIN_HIS"/>
    <property type="match status" value="1"/>
</dbReference>
<sequence length="237" mass="26609">MCPYTVGVSLRGIICGGTVLDKTHILTAAHCVKHNEDTAWGIEVIINTRNWYYRENNVFQVSKAIIHKDYKQGTHNNIHNLADIAVLKLDRELPLEALRTRLQTVSLPNSVPQVNTTAEICGFGNTNQGLPEPPRWMYKLQTTTISLAECRQYVIDRLHTSHLCTRSSVGQGLSIGDSGSPLIHNGKVIGVASWGHEVNLATRQPQVFTDVYTYGSWIRDAMNWNDASRASEHWIYL</sequence>
<dbReference type="SUPFAM" id="SSF50494">
    <property type="entry name" value="Trypsin-like serine proteases"/>
    <property type="match status" value="1"/>
</dbReference>